<evidence type="ECO:0000256" key="1">
    <source>
        <dbReference type="ARBA" id="ARBA00009609"/>
    </source>
</evidence>
<evidence type="ECO:0000256" key="5">
    <source>
        <dbReference type="ARBA" id="ARBA00022840"/>
    </source>
</evidence>
<reference evidence="11" key="1">
    <citation type="submission" date="2021-12" db="EMBL/GenBank/DDBJ databases">
        <authorList>
            <person name="King R."/>
        </authorList>
    </citation>
    <scope>NUCLEOTIDE SEQUENCE</scope>
</reference>
<protein>
    <recommendedName>
        <fullName evidence="2">sulfiredoxin</fullName>
        <ecNumber evidence="2">1.8.98.2</ecNumber>
    </recommendedName>
</protein>
<evidence type="ECO:0000256" key="4">
    <source>
        <dbReference type="ARBA" id="ARBA00022741"/>
    </source>
</evidence>
<feature type="domain" description="ParB-like N-terminal" evidence="10">
    <location>
        <begin position="76"/>
        <end position="170"/>
    </location>
</feature>
<dbReference type="InterPro" id="IPR003115">
    <property type="entry name" value="ParB_N"/>
</dbReference>
<keyword evidence="7" id="KW-0560">Oxidoreductase</keyword>
<keyword evidence="4" id="KW-0547">Nucleotide-binding</keyword>
<dbReference type="EC" id="1.8.98.2" evidence="2"/>
<keyword evidence="12" id="KW-1185">Reference proteome</keyword>
<dbReference type="InterPro" id="IPR036086">
    <property type="entry name" value="ParB/Sulfiredoxin_sf"/>
</dbReference>
<comment type="similarity">
    <text evidence="1">Belongs to the sulfiredoxin family.</text>
</comment>
<evidence type="ECO:0000256" key="3">
    <source>
        <dbReference type="ARBA" id="ARBA00022481"/>
    </source>
</evidence>
<evidence type="ECO:0000256" key="2">
    <source>
        <dbReference type="ARBA" id="ARBA00013055"/>
    </source>
</evidence>
<dbReference type="Proteomes" id="UP001152759">
    <property type="component" value="Chromosome 2"/>
</dbReference>
<dbReference type="Gene3D" id="3.90.1530.10">
    <property type="entry name" value="Conserved hypothetical protein from pyrococcus furiosus pfu- 392566-001, ParB domain"/>
    <property type="match status" value="1"/>
</dbReference>
<dbReference type="GO" id="GO:0005524">
    <property type="term" value="F:ATP binding"/>
    <property type="evidence" value="ECO:0007669"/>
    <property type="project" value="UniProtKB-KW"/>
</dbReference>
<dbReference type="GO" id="GO:0005737">
    <property type="term" value="C:cytoplasm"/>
    <property type="evidence" value="ECO:0007669"/>
    <property type="project" value="TreeGrafter"/>
</dbReference>
<dbReference type="SUPFAM" id="SSF110849">
    <property type="entry name" value="ParB/Sulfiredoxin"/>
    <property type="match status" value="1"/>
</dbReference>
<evidence type="ECO:0000313" key="11">
    <source>
        <dbReference type="EMBL" id="CAH0384548.1"/>
    </source>
</evidence>
<dbReference type="PANTHER" id="PTHR21348:SF2">
    <property type="entry name" value="SULFIREDOXIN-1"/>
    <property type="match status" value="1"/>
</dbReference>
<keyword evidence="5" id="KW-0067">ATP-binding</keyword>
<evidence type="ECO:0000256" key="9">
    <source>
        <dbReference type="ARBA" id="ARBA00047514"/>
    </source>
</evidence>
<dbReference type="EMBL" id="OU963863">
    <property type="protein sequence ID" value="CAH0384548.1"/>
    <property type="molecule type" value="Genomic_DNA"/>
</dbReference>
<dbReference type="PANTHER" id="PTHR21348">
    <property type="match status" value="1"/>
</dbReference>
<evidence type="ECO:0000256" key="8">
    <source>
        <dbReference type="ARBA" id="ARBA00023157"/>
    </source>
</evidence>
<keyword evidence="3" id="KW-0488">Methylation</keyword>
<dbReference type="CDD" id="cd16395">
    <property type="entry name" value="Srx"/>
    <property type="match status" value="1"/>
</dbReference>
<evidence type="ECO:0000256" key="7">
    <source>
        <dbReference type="ARBA" id="ARBA00023002"/>
    </source>
</evidence>
<keyword evidence="6" id="KW-0049">Antioxidant</keyword>
<dbReference type="KEGG" id="btab:109032454"/>
<dbReference type="GO" id="GO:0034599">
    <property type="term" value="P:cellular response to oxidative stress"/>
    <property type="evidence" value="ECO:0007669"/>
    <property type="project" value="TreeGrafter"/>
</dbReference>
<evidence type="ECO:0000313" key="12">
    <source>
        <dbReference type="Proteomes" id="UP001152759"/>
    </source>
</evidence>
<dbReference type="FunFam" id="3.90.1530.10:FF:000001">
    <property type="entry name" value="Sulfiredoxin"/>
    <property type="match status" value="1"/>
</dbReference>
<accession>A0A9P0A1V6</accession>
<gene>
    <name evidence="11" type="ORF">BEMITA_LOCUS3859</name>
</gene>
<comment type="catalytic activity">
    <reaction evidence="9">
        <text>S-hydroxy-S-oxy-L-cysteinyl-[peroxiredoxin] + [protein]-dithiol + ATP = S-hydroxy-L-cysteinyl-[peroxiredoxin] + [protein]-disulfide + ADP + phosphate</text>
        <dbReference type="Rhea" id="RHEA:17545"/>
        <dbReference type="Rhea" id="RHEA-COMP:10593"/>
        <dbReference type="Rhea" id="RHEA-COMP:10594"/>
        <dbReference type="Rhea" id="RHEA-COMP:13681"/>
        <dbReference type="Rhea" id="RHEA-COMP:17976"/>
        <dbReference type="ChEBI" id="CHEBI:29950"/>
        <dbReference type="ChEBI" id="CHEBI:30616"/>
        <dbReference type="ChEBI" id="CHEBI:43474"/>
        <dbReference type="ChEBI" id="CHEBI:50058"/>
        <dbReference type="ChEBI" id="CHEBI:61973"/>
        <dbReference type="ChEBI" id="CHEBI:61974"/>
        <dbReference type="ChEBI" id="CHEBI:456216"/>
        <dbReference type="EC" id="1.8.98.2"/>
    </reaction>
</comment>
<dbReference type="GO" id="GO:0032542">
    <property type="term" value="F:sulfiredoxin activity"/>
    <property type="evidence" value="ECO:0007669"/>
    <property type="project" value="UniProtKB-EC"/>
</dbReference>
<organism evidence="11 12">
    <name type="scientific">Bemisia tabaci</name>
    <name type="common">Sweetpotato whitefly</name>
    <name type="synonym">Aleurodes tabaci</name>
    <dbReference type="NCBI Taxonomy" id="7038"/>
    <lineage>
        <taxon>Eukaryota</taxon>
        <taxon>Metazoa</taxon>
        <taxon>Ecdysozoa</taxon>
        <taxon>Arthropoda</taxon>
        <taxon>Hexapoda</taxon>
        <taxon>Insecta</taxon>
        <taxon>Pterygota</taxon>
        <taxon>Neoptera</taxon>
        <taxon>Paraneoptera</taxon>
        <taxon>Hemiptera</taxon>
        <taxon>Sternorrhyncha</taxon>
        <taxon>Aleyrodoidea</taxon>
        <taxon>Aleyrodidae</taxon>
        <taxon>Aleyrodinae</taxon>
        <taxon>Bemisia</taxon>
    </lineage>
</organism>
<dbReference type="Pfam" id="PF02195">
    <property type="entry name" value="ParB_N"/>
    <property type="match status" value="1"/>
</dbReference>
<keyword evidence="8" id="KW-1015">Disulfide bond</keyword>
<name>A0A9P0A1V6_BEMTA</name>
<dbReference type="AlphaFoldDB" id="A0A9P0A1V6"/>
<proteinExistence type="inferred from homology"/>
<sequence length="176" mass="19755">MTTILKLSPQVYRLVTTGMSRETIERCRKPRSPQMSLSNNIMTHQSNSNNIAPTGDQRHPANETGDVVSIHSDQIDEIHEIPMSVITRPFVSELNEEKVTSLMQALQDPTKYDSVPPIDVLWIKGSEGGDYYYSFGGCHRYAAHQRINRPTVKAKLVKSTITDLHCYLGASTPNLK</sequence>
<evidence type="ECO:0000259" key="10">
    <source>
        <dbReference type="Pfam" id="PF02195"/>
    </source>
</evidence>
<evidence type="ECO:0000256" key="6">
    <source>
        <dbReference type="ARBA" id="ARBA00022862"/>
    </source>
</evidence>
<dbReference type="InterPro" id="IPR016692">
    <property type="entry name" value="Sulfiredoxin"/>
</dbReference>